<evidence type="ECO:0000313" key="1">
    <source>
        <dbReference type="EMBL" id="CAD8944059.1"/>
    </source>
</evidence>
<reference evidence="1" key="1">
    <citation type="submission" date="2021-01" db="EMBL/GenBank/DDBJ databases">
        <authorList>
            <person name="Corre E."/>
            <person name="Pelletier E."/>
            <person name="Niang G."/>
            <person name="Scheremetjew M."/>
            <person name="Finn R."/>
            <person name="Kale V."/>
            <person name="Holt S."/>
            <person name="Cochrane G."/>
            <person name="Meng A."/>
            <person name="Brown T."/>
            <person name="Cohen L."/>
        </authorList>
    </citation>
    <scope>NUCLEOTIDE SEQUENCE</scope>
    <source>
        <strain evidence="1">ECT3854</strain>
    </source>
</reference>
<accession>A0A7S1DBP5</accession>
<name>A0A7S1DBP5_CYCTE</name>
<organism evidence="1">
    <name type="scientific">Cyclophora tenuis</name>
    <name type="common">Marine diatom</name>
    <dbReference type="NCBI Taxonomy" id="216820"/>
    <lineage>
        <taxon>Eukaryota</taxon>
        <taxon>Sar</taxon>
        <taxon>Stramenopiles</taxon>
        <taxon>Ochrophyta</taxon>
        <taxon>Bacillariophyta</taxon>
        <taxon>Fragilariophyceae</taxon>
        <taxon>Fragilariophycidae</taxon>
        <taxon>Cyclophorales</taxon>
        <taxon>Cyclophoraceae</taxon>
        <taxon>Cyclophora</taxon>
    </lineage>
</organism>
<dbReference type="AlphaFoldDB" id="A0A7S1DBP5"/>
<dbReference type="EMBL" id="HBFW01023482">
    <property type="protein sequence ID" value="CAD8944059.1"/>
    <property type="molecule type" value="Transcribed_RNA"/>
</dbReference>
<proteinExistence type="predicted"/>
<sequence>MMMRAVGYDSDFGTDEIKRIFFTTAEDGNEFDGDVQIHNAFATLGTQMNAAITNATMDITSSQLSDVDQGGHTRVVSTTYSEKVVGPGWVPGQSIGAPTSDTMQSGDEMQQKTLKMAREAAALQQSVLSELLQMDEDERDSKLEKAKEVHDNFIKQVSELPPGPERVSFMTGMDPSINRQLLMYKLWTNMLQANGGNPPKVNFLK</sequence>
<protein>
    <submittedName>
        <fullName evidence="1">Uncharacterized protein</fullName>
    </submittedName>
</protein>
<gene>
    <name evidence="1" type="ORF">CTEN0397_LOCUS15129</name>
</gene>